<dbReference type="PANTHER" id="PTHR43537">
    <property type="entry name" value="TRANSCRIPTIONAL REGULATOR, GNTR FAMILY"/>
    <property type="match status" value="1"/>
</dbReference>
<dbReference type="SUPFAM" id="SSF46785">
    <property type="entry name" value="Winged helix' DNA-binding domain"/>
    <property type="match status" value="1"/>
</dbReference>
<dbReference type="GO" id="GO:0003677">
    <property type="term" value="F:DNA binding"/>
    <property type="evidence" value="ECO:0007669"/>
    <property type="project" value="UniProtKB-KW"/>
</dbReference>
<protein>
    <submittedName>
        <fullName evidence="4">GntR family transcriptional regulator</fullName>
    </submittedName>
</protein>
<gene>
    <name evidence="4" type="ORF">C7450_101832</name>
</gene>
<organism evidence="4 5">
    <name type="scientific">Chelatococcus asaccharovorans</name>
    <dbReference type="NCBI Taxonomy" id="28210"/>
    <lineage>
        <taxon>Bacteria</taxon>
        <taxon>Pseudomonadati</taxon>
        <taxon>Pseudomonadota</taxon>
        <taxon>Alphaproteobacteria</taxon>
        <taxon>Hyphomicrobiales</taxon>
        <taxon>Chelatococcaceae</taxon>
        <taxon>Chelatococcus</taxon>
    </lineage>
</organism>
<dbReference type="InterPro" id="IPR008920">
    <property type="entry name" value="TF_FadR/GntR_C"/>
</dbReference>
<evidence type="ECO:0000256" key="1">
    <source>
        <dbReference type="ARBA" id="ARBA00023015"/>
    </source>
</evidence>
<dbReference type="InterPro" id="IPR036388">
    <property type="entry name" value="WH-like_DNA-bd_sf"/>
</dbReference>
<dbReference type="PANTHER" id="PTHR43537:SF41">
    <property type="entry name" value="TRANSCRIPTIONAL REGULATORY PROTEIN"/>
    <property type="match status" value="1"/>
</dbReference>
<dbReference type="InterPro" id="IPR000524">
    <property type="entry name" value="Tscrpt_reg_HTH_GntR"/>
</dbReference>
<dbReference type="GO" id="GO:0003700">
    <property type="term" value="F:DNA-binding transcription factor activity"/>
    <property type="evidence" value="ECO:0007669"/>
    <property type="project" value="InterPro"/>
</dbReference>
<dbReference type="PROSITE" id="PS50949">
    <property type="entry name" value="HTH_GNTR"/>
    <property type="match status" value="1"/>
</dbReference>
<name>A0A2V3UIT8_9HYPH</name>
<keyword evidence="1" id="KW-0805">Transcription regulation</keyword>
<evidence type="ECO:0000313" key="4">
    <source>
        <dbReference type="EMBL" id="PXW65069.1"/>
    </source>
</evidence>
<keyword evidence="2" id="KW-0238">DNA-binding</keyword>
<dbReference type="SMART" id="SM00345">
    <property type="entry name" value="HTH_GNTR"/>
    <property type="match status" value="1"/>
</dbReference>
<dbReference type="Pfam" id="PF07729">
    <property type="entry name" value="FCD"/>
    <property type="match status" value="1"/>
</dbReference>
<dbReference type="EMBL" id="QJJK01000001">
    <property type="protein sequence ID" value="PXW65069.1"/>
    <property type="molecule type" value="Genomic_DNA"/>
</dbReference>
<evidence type="ECO:0000256" key="3">
    <source>
        <dbReference type="ARBA" id="ARBA00023163"/>
    </source>
</evidence>
<dbReference type="InterPro" id="IPR036390">
    <property type="entry name" value="WH_DNA-bd_sf"/>
</dbReference>
<comment type="caution">
    <text evidence="4">The sequence shown here is derived from an EMBL/GenBank/DDBJ whole genome shotgun (WGS) entry which is preliminary data.</text>
</comment>
<keyword evidence="5" id="KW-1185">Reference proteome</keyword>
<dbReference type="SMART" id="SM00895">
    <property type="entry name" value="FCD"/>
    <property type="match status" value="1"/>
</dbReference>
<reference evidence="4 5" key="1">
    <citation type="submission" date="2018-05" db="EMBL/GenBank/DDBJ databases">
        <title>Genomic Encyclopedia of Type Strains, Phase IV (KMG-IV): sequencing the most valuable type-strain genomes for metagenomic binning, comparative biology and taxonomic classification.</title>
        <authorList>
            <person name="Goeker M."/>
        </authorList>
    </citation>
    <scope>NUCLEOTIDE SEQUENCE [LARGE SCALE GENOMIC DNA]</scope>
    <source>
        <strain evidence="4 5">DSM 6462</strain>
    </source>
</reference>
<dbReference type="SUPFAM" id="SSF48008">
    <property type="entry name" value="GntR ligand-binding domain-like"/>
    <property type="match status" value="1"/>
</dbReference>
<evidence type="ECO:0000313" key="5">
    <source>
        <dbReference type="Proteomes" id="UP000248021"/>
    </source>
</evidence>
<evidence type="ECO:0000256" key="2">
    <source>
        <dbReference type="ARBA" id="ARBA00023125"/>
    </source>
</evidence>
<dbReference type="Gene3D" id="1.10.10.10">
    <property type="entry name" value="Winged helix-like DNA-binding domain superfamily/Winged helix DNA-binding domain"/>
    <property type="match status" value="1"/>
</dbReference>
<proteinExistence type="predicted"/>
<dbReference type="CDD" id="cd07377">
    <property type="entry name" value="WHTH_GntR"/>
    <property type="match status" value="1"/>
</dbReference>
<dbReference type="PRINTS" id="PR00035">
    <property type="entry name" value="HTHGNTR"/>
</dbReference>
<sequence length="234" mass="26680">MMSERTTKGRLSIKRQSLPESVAASLQERILNGEFNEGDQLFQEQIAAEYEVSRMPVREALRQLEAAGLVQIQTHKGAIVTALPVEQIGELFHLRGLLECDALKIAVPRMTPEALRHAEKLLVVLEEAYHQRDTRAWGVGNSEFHMSLYRPSDRPRTLALIEGLNVQTERYIRLQLTLSHALADAEREHRELLDLCRQGETAKAVAYLAKHIENARKQLVQEIARYRKAKRALD</sequence>
<keyword evidence="3" id="KW-0804">Transcription</keyword>
<dbReference type="InterPro" id="IPR011711">
    <property type="entry name" value="GntR_C"/>
</dbReference>
<dbReference type="Pfam" id="PF00392">
    <property type="entry name" value="GntR"/>
    <property type="match status" value="1"/>
</dbReference>
<dbReference type="Proteomes" id="UP000248021">
    <property type="component" value="Unassembled WGS sequence"/>
</dbReference>
<dbReference type="Gene3D" id="1.20.120.530">
    <property type="entry name" value="GntR ligand-binding domain-like"/>
    <property type="match status" value="1"/>
</dbReference>
<accession>A0A2V3UIT8</accession>
<dbReference type="AlphaFoldDB" id="A0A2V3UIT8"/>